<reference evidence="1 2" key="1">
    <citation type="submission" date="2024-11" db="EMBL/GenBank/DDBJ databases">
        <title>Adaptive evolution of stress response genes in parasites aligns with host niche diversity.</title>
        <authorList>
            <person name="Hahn C."/>
            <person name="Resl P."/>
        </authorList>
    </citation>
    <scope>NUCLEOTIDE SEQUENCE [LARGE SCALE GENOMIC DNA]</scope>
    <source>
        <strain evidence="1">EGGRZ-B1_66</strain>
        <tissue evidence="1">Body</tissue>
    </source>
</reference>
<dbReference type="PANTHER" id="PTHR17695:SF11">
    <property type="entry name" value="SMALL SUBUNIT PROCESSOME COMPONENT 20 HOMOLOG"/>
    <property type="match status" value="1"/>
</dbReference>
<dbReference type="Gene3D" id="1.25.10.10">
    <property type="entry name" value="Leucine-rich Repeat Variant"/>
    <property type="match status" value="1"/>
</dbReference>
<proteinExistence type="predicted"/>
<dbReference type="SUPFAM" id="SSF48371">
    <property type="entry name" value="ARM repeat"/>
    <property type="match status" value="1"/>
</dbReference>
<accession>A0ABD2Q3G8</accession>
<evidence type="ECO:0000313" key="1">
    <source>
        <dbReference type="EMBL" id="KAL3312696.1"/>
    </source>
</evidence>
<dbReference type="InterPro" id="IPR011989">
    <property type="entry name" value="ARM-like"/>
</dbReference>
<dbReference type="AlphaFoldDB" id="A0ABD2Q3G8"/>
<gene>
    <name evidence="1" type="ORF">Ciccas_008709</name>
</gene>
<organism evidence="1 2">
    <name type="scientific">Cichlidogyrus casuarinus</name>
    <dbReference type="NCBI Taxonomy" id="1844966"/>
    <lineage>
        <taxon>Eukaryota</taxon>
        <taxon>Metazoa</taxon>
        <taxon>Spiralia</taxon>
        <taxon>Lophotrochozoa</taxon>
        <taxon>Platyhelminthes</taxon>
        <taxon>Monogenea</taxon>
        <taxon>Monopisthocotylea</taxon>
        <taxon>Dactylogyridea</taxon>
        <taxon>Ancyrocephalidae</taxon>
        <taxon>Cichlidogyrus</taxon>
    </lineage>
</organism>
<dbReference type="EMBL" id="JBJKFK010001592">
    <property type="protein sequence ID" value="KAL3312696.1"/>
    <property type="molecule type" value="Genomic_DNA"/>
</dbReference>
<comment type="caution">
    <text evidence="1">The sequence shown here is derived from an EMBL/GenBank/DDBJ whole genome shotgun (WGS) entry which is preliminary data.</text>
</comment>
<keyword evidence="2" id="KW-1185">Reference proteome</keyword>
<sequence length="619" mass="69543">MSLVAALSCDLREDFYDRIIEFIQAITNIVLENYHDADVMNFGFNSISHIIYFLNRLLLNDTQNILNSLGYVLFAIFEGTDRAFHSKFDDLFPDILRTASANDPFFEEACRSFINVILDKHASADNLRALGKRLFDLINLATKQPDQFSPEIASNLLLHLCHQAHIKHCLFPIETFVADSLKALFSRHKSTAHQFALHVLPLTSESFNGYSTIRLILLDSALNLDKKLALISSLISWPNFERDVLPNVNSFLLQNVGETDSHMLQVLARICIGHWDQSDAFFNLNCGSSNGMQSCEEGLDRFRKLVRSIMLSQIESADKDFYACCVLLSSLSPLDQVLDVSLLAQLVEKLASIPFTNAKFAAAQSIAKLCSYFSGSSQLVASFNAFKLAPIVNCLKDTLDSTSNIPCVALGLKFLTDVIAISETCITTVAPFELFLPFLQAPSHSVRLAALNCLQQLCKQTKCQALTEYIQPVLTRCLAAENVPVGPHTVRDLLVPVLHLHQDRPETAPNNAFDNLSPRIAIHFLFGLLHVNFRPLWPAVHEALLSHCDARGQRRSDQEIFWPIFAATFNQSCIKATSDPSQNSNHEEWIKRDNKANECFARTRFDCLPMKKMKKVDEK</sequence>
<dbReference type="Proteomes" id="UP001626550">
    <property type="component" value="Unassembled WGS sequence"/>
</dbReference>
<protein>
    <submittedName>
        <fullName evidence="1">Uncharacterized protein</fullName>
    </submittedName>
</protein>
<evidence type="ECO:0000313" key="2">
    <source>
        <dbReference type="Proteomes" id="UP001626550"/>
    </source>
</evidence>
<name>A0ABD2Q3G8_9PLAT</name>
<dbReference type="InterPro" id="IPR016024">
    <property type="entry name" value="ARM-type_fold"/>
</dbReference>
<dbReference type="PANTHER" id="PTHR17695">
    <property type="entry name" value="SMALL SUBUNIT PROCESSOME COMPONENT 20 HOMOLOG"/>
    <property type="match status" value="1"/>
</dbReference>
<dbReference type="InterPro" id="IPR052575">
    <property type="entry name" value="SSU_processome_comp_20"/>
</dbReference>